<dbReference type="EMBL" id="AM910650">
    <property type="protein sequence ID" value="CAP45436.1"/>
    <property type="molecule type" value="Genomic_DNA"/>
</dbReference>
<gene>
    <name evidence="1" type="primary">gp35</name>
</gene>
<dbReference type="SUPFAM" id="SSF54060">
    <property type="entry name" value="His-Me finger endonucleases"/>
    <property type="match status" value="1"/>
</dbReference>
<dbReference type="Pfam" id="PF02945">
    <property type="entry name" value="Endonuclease_7"/>
    <property type="match status" value="1"/>
</dbReference>
<organism evidence="1 2">
    <name type="scientific">Pseudomonas phage LUZ24</name>
    <dbReference type="NCBI Taxonomy" id="484895"/>
    <lineage>
        <taxon>Viruses</taxon>
        <taxon>Duplodnaviria</taxon>
        <taxon>Heunggongvirae</taxon>
        <taxon>Uroviricota</taxon>
        <taxon>Caudoviricetes</taxon>
        <taxon>Bruynoghevirus</taxon>
    </lineage>
</organism>
<dbReference type="InterPro" id="IPR038563">
    <property type="entry name" value="Endonuclease_7_sf"/>
</dbReference>
<dbReference type="InterPro" id="IPR004211">
    <property type="entry name" value="Endonuclease_7"/>
</dbReference>
<dbReference type="RefSeq" id="YP_001671908.1">
    <property type="nucleotide sequence ID" value="NC_010325.1"/>
</dbReference>
<sequence length="138" mass="16092">MCYTDILWEVFMKYPNGWFKIKNCRKCSSEFQPTAPSHHYCSDECKEWGRINAYYTRVYGLTYDEVRAMADERDHKCDICGEKGFLMDPSKHIAFLVVDHCHATGKVRGLLCHNCNRVLGLMKDSPELLRKAAEYLQV</sequence>
<name>A9J6Z9_BPLUZ</name>
<keyword evidence="1" id="KW-0378">Hydrolase</keyword>
<evidence type="ECO:0000313" key="2">
    <source>
        <dbReference type="Proteomes" id="UP000002082"/>
    </source>
</evidence>
<dbReference type="KEGG" id="vg:5896685"/>
<keyword evidence="1" id="KW-0540">Nuclease</keyword>
<dbReference type="OrthoDB" id="27676at10239"/>
<dbReference type="Proteomes" id="UP000002082">
    <property type="component" value="Segment"/>
</dbReference>
<dbReference type="InterPro" id="IPR044925">
    <property type="entry name" value="His-Me_finger_sf"/>
</dbReference>
<keyword evidence="1" id="KW-0255">Endonuclease</keyword>
<evidence type="ECO:0000313" key="1">
    <source>
        <dbReference type="EMBL" id="CAP45436.1"/>
    </source>
</evidence>
<keyword evidence="2" id="KW-1185">Reference proteome</keyword>
<reference evidence="2" key="1">
    <citation type="journal article" date="2008" name="Virology">
        <title>The intron-containing genome of the lytic Pseudomonas phage LUZ24 resembles the temperate phage PaP3.</title>
        <authorList>
            <person name="Ceyssens P.J."/>
            <person name="Hertveldt K."/>
            <person name="Ackermann H.W."/>
            <person name="Noben J.P."/>
            <person name="Demeke M."/>
            <person name="Volckaert G."/>
            <person name="Lavigne R."/>
        </authorList>
    </citation>
    <scope>NUCLEOTIDE SEQUENCE [LARGE SCALE GENOMIC DNA]</scope>
</reference>
<proteinExistence type="predicted"/>
<protein>
    <submittedName>
        <fullName evidence="1">Endonuclease</fullName>
    </submittedName>
</protein>
<dbReference type="GO" id="GO:0004519">
    <property type="term" value="F:endonuclease activity"/>
    <property type="evidence" value="ECO:0007669"/>
    <property type="project" value="UniProtKB-KW"/>
</dbReference>
<accession>A9J6Z9</accession>
<dbReference type="Gene3D" id="3.40.1800.10">
    <property type="entry name" value="His-Me finger endonucleases"/>
    <property type="match status" value="1"/>
</dbReference>
<dbReference type="GeneID" id="5896685"/>
<organismHost>
    <name type="scientific">Pseudomonas aeruginosa</name>
    <dbReference type="NCBI Taxonomy" id="287"/>
</organismHost>